<evidence type="ECO:0000313" key="2">
    <source>
        <dbReference type="EMBL" id="GIF75757.1"/>
    </source>
</evidence>
<reference evidence="2 3" key="1">
    <citation type="submission" date="2021-01" db="EMBL/GenBank/DDBJ databases">
        <title>Whole genome shotgun sequence of Asanoa siamensis NBRC 107932.</title>
        <authorList>
            <person name="Komaki H."/>
            <person name="Tamura T."/>
        </authorList>
    </citation>
    <scope>NUCLEOTIDE SEQUENCE [LARGE SCALE GENOMIC DNA]</scope>
    <source>
        <strain evidence="2 3">NBRC 107932</strain>
    </source>
</reference>
<dbReference type="PANTHER" id="PTHR21310">
    <property type="entry name" value="AMINOGLYCOSIDE PHOSPHOTRANSFERASE-RELATED-RELATED"/>
    <property type="match status" value="1"/>
</dbReference>
<evidence type="ECO:0000313" key="3">
    <source>
        <dbReference type="Proteomes" id="UP000604117"/>
    </source>
</evidence>
<dbReference type="Gene3D" id="3.30.200.20">
    <property type="entry name" value="Phosphorylase Kinase, domain 1"/>
    <property type="match status" value="1"/>
</dbReference>
<proteinExistence type="predicted"/>
<protein>
    <submittedName>
        <fullName evidence="2">Phosphotransferase</fullName>
    </submittedName>
</protein>
<name>A0ABQ4CY44_9ACTN</name>
<organism evidence="2 3">
    <name type="scientific">Asanoa siamensis</name>
    <dbReference type="NCBI Taxonomy" id="926357"/>
    <lineage>
        <taxon>Bacteria</taxon>
        <taxon>Bacillati</taxon>
        <taxon>Actinomycetota</taxon>
        <taxon>Actinomycetes</taxon>
        <taxon>Micromonosporales</taxon>
        <taxon>Micromonosporaceae</taxon>
        <taxon>Asanoa</taxon>
    </lineage>
</organism>
<dbReference type="RefSeq" id="WP_239127108.1">
    <property type="nucleotide sequence ID" value="NZ_BONE01000048.1"/>
</dbReference>
<comment type="caution">
    <text evidence="2">The sequence shown here is derived from an EMBL/GenBank/DDBJ whole genome shotgun (WGS) entry which is preliminary data.</text>
</comment>
<sequence>MHPGELPITEDLVARLVADQFPAWAGRPVTRVASSGTVNALFRLGDDLVARLPRVDWSLQDVETEATWLPRLAPLLPVAIPAHVAAGAPGEGYPWPWGVYRWLPGTVPVEGRLADPLGLAADLAAFVRAMRAVDLPDAPAAYRGGGHSLLDETARRALAGLGDLLDPGTLDAARAVWDAALAVPDHPGPPVWLHADLMPGNLLVDAGGRLTAVIDFGTLGVGDPSCDLIVAWNLLTPAGRDVFRAALDVDDATWTRGRGRALAQSLGSLVYYHRTNPAFAANARHTISEVLASWQPSRST</sequence>
<dbReference type="CDD" id="cd05155">
    <property type="entry name" value="APH_ChoK_like_1"/>
    <property type="match status" value="1"/>
</dbReference>
<dbReference type="Pfam" id="PF01636">
    <property type="entry name" value="APH"/>
    <property type="match status" value="1"/>
</dbReference>
<dbReference type="PANTHER" id="PTHR21310:SF42">
    <property type="entry name" value="BIFUNCTIONAL AAC_APH"/>
    <property type="match status" value="1"/>
</dbReference>
<gene>
    <name evidence="2" type="ORF">Asi02nite_52750</name>
</gene>
<dbReference type="Gene3D" id="3.90.1200.10">
    <property type="match status" value="1"/>
</dbReference>
<dbReference type="InterPro" id="IPR002575">
    <property type="entry name" value="Aminoglycoside_PTrfase"/>
</dbReference>
<dbReference type="InterPro" id="IPR051678">
    <property type="entry name" value="AGP_Transferase"/>
</dbReference>
<dbReference type="SUPFAM" id="SSF56112">
    <property type="entry name" value="Protein kinase-like (PK-like)"/>
    <property type="match status" value="1"/>
</dbReference>
<dbReference type="InterPro" id="IPR011009">
    <property type="entry name" value="Kinase-like_dom_sf"/>
</dbReference>
<feature type="domain" description="Aminoglycoside phosphotransferase" evidence="1">
    <location>
        <begin position="31"/>
        <end position="258"/>
    </location>
</feature>
<dbReference type="EMBL" id="BONE01000048">
    <property type="protein sequence ID" value="GIF75757.1"/>
    <property type="molecule type" value="Genomic_DNA"/>
</dbReference>
<keyword evidence="3" id="KW-1185">Reference proteome</keyword>
<evidence type="ECO:0000259" key="1">
    <source>
        <dbReference type="Pfam" id="PF01636"/>
    </source>
</evidence>
<accession>A0ABQ4CY44</accession>
<dbReference type="Proteomes" id="UP000604117">
    <property type="component" value="Unassembled WGS sequence"/>
</dbReference>